<evidence type="ECO:0000313" key="3">
    <source>
        <dbReference type="EMBL" id="KAH6696797.1"/>
    </source>
</evidence>
<organism evidence="3 4">
    <name type="scientific">Plectosphaerella plurivora</name>
    <dbReference type="NCBI Taxonomy" id="936078"/>
    <lineage>
        <taxon>Eukaryota</taxon>
        <taxon>Fungi</taxon>
        <taxon>Dikarya</taxon>
        <taxon>Ascomycota</taxon>
        <taxon>Pezizomycotina</taxon>
        <taxon>Sordariomycetes</taxon>
        <taxon>Hypocreomycetidae</taxon>
        <taxon>Glomerellales</taxon>
        <taxon>Plectosphaerellaceae</taxon>
        <taxon>Plectosphaerella</taxon>
    </lineage>
</organism>
<dbReference type="GO" id="GO:0000981">
    <property type="term" value="F:DNA-binding transcription factor activity, RNA polymerase II-specific"/>
    <property type="evidence" value="ECO:0007669"/>
    <property type="project" value="InterPro"/>
</dbReference>
<protein>
    <submittedName>
        <fullName evidence="3">Negative acting factor</fullName>
    </submittedName>
</protein>
<name>A0A9P9AF84_9PEZI</name>
<feature type="region of interest" description="Disordered" evidence="2">
    <location>
        <begin position="11"/>
        <end position="155"/>
    </location>
</feature>
<gene>
    <name evidence="3" type="ORF">F5X68DRAFT_257132</name>
</gene>
<dbReference type="AlphaFoldDB" id="A0A9P9AF84"/>
<feature type="compositionally biased region" description="Basic residues" evidence="2">
    <location>
        <begin position="238"/>
        <end position="247"/>
    </location>
</feature>
<dbReference type="InterPro" id="IPR036864">
    <property type="entry name" value="Zn2-C6_fun-type_DNA-bd_sf"/>
</dbReference>
<sequence>MALDDISAAISAADAGASTTSTTTVPVRLSPAAATFTPPPHPTLSPPPQPESRPLADPHAPSVGADTEAAHDDLTSTLLNADDQSEPLNPNPNAAIPPLPTQPQTDAAASPQEYVSAPHSEQVSPQAAAHAQLQNGDAGSSASPAMSHGQHNGEMGRSLASYAHAQNAYTSPGTQSGGYMYSSGQSSTDAYRASPGAPISLPSVKTFDPLSQQTQQQLPPPQQQQQQLPQGNHMQGHLPHHLQHQHQPHAQSHQAPQTMHMTSSVPHAPAISNLLPHSYMPIPPQNPYQFPIDQVGQRYAIPPHDPRFRGPKKCDEAQPTCNNCKKSKRDCLGYDPIFKSQQGPSGLQIATNSIPSSNKSLVSAPTLPSSIPSGPPPSSNPYGNQPAVLPSSYGPQVVSAPPQAFDPSHTTGSPPIKGEGYEYSQSIDPALHHNLPSLTSAAPAASHQPGLGVNSHLRAKKMKVEEIIGLLGPMPDVPPVTLTDDLFKEIVRVYHEVYVQGLNNFFETDWFQHKDPSGIYTFPNDQNVVNVFAAFLHMIQRAQPTNHAAMVSSGVLEARLIWALATLPYALCPAASNASASVMPYPADGIEARNRVLVIQTLLNGDTLMDNPLARPTNDPQNLRTREFHFWYTLAEYLRCGDDRSPAMMAKREEHLGQLRRLLDGRENRDLLYSIAIARDLSPLVEPGYEHTVPQHHDESNPKNKLFVASNFIRQEAQVAGGTTNVVRRLSEIAIQAFIHPGVNIAKLPTLA</sequence>
<accession>A0A9P9AF84</accession>
<keyword evidence="4" id="KW-1185">Reference proteome</keyword>
<feature type="compositionally biased region" description="Pro residues" evidence="2">
    <location>
        <begin position="37"/>
        <end position="51"/>
    </location>
</feature>
<reference evidence="3" key="1">
    <citation type="journal article" date="2021" name="Nat. Commun.">
        <title>Genetic determinants of endophytism in the Arabidopsis root mycobiome.</title>
        <authorList>
            <person name="Mesny F."/>
            <person name="Miyauchi S."/>
            <person name="Thiergart T."/>
            <person name="Pickel B."/>
            <person name="Atanasova L."/>
            <person name="Karlsson M."/>
            <person name="Huettel B."/>
            <person name="Barry K.W."/>
            <person name="Haridas S."/>
            <person name="Chen C."/>
            <person name="Bauer D."/>
            <person name="Andreopoulos W."/>
            <person name="Pangilinan J."/>
            <person name="LaButti K."/>
            <person name="Riley R."/>
            <person name="Lipzen A."/>
            <person name="Clum A."/>
            <person name="Drula E."/>
            <person name="Henrissat B."/>
            <person name="Kohler A."/>
            <person name="Grigoriev I.V."/>
            <person name="Martin F.M."/>
            <person name="Hacquard S."/>
        </authorList>
    </citation>
    <scope>NUCLEOTIDE SEQUENCE</scope>
    <source>
        <strain evidence="3">MPI-SDFR-AT-0117</strain>
    </source>
</reference>
<evidence type="ECO:0000313" key="4">
    <source>
        <dbReference type="Proteomes" id="UP000770015"/>
    </source>
</evidence>
<comment type="caution">
    <text evidence="3">The sequence shown here is derived from an EMBL/GenBank/DDBJ whole genome shotgun (WGS) entry which is preliminary data.</text>
</comment>
<dbReference type="PANTHER" id="PTHR38791:SF13">
    <property type="entry name" value="ZN(2)-C6 FUNGAL-TYPE DOMAIN-CONTAINING PROTEIN"/>
    <property type="match status" value="1"/>
</dbReference>
<dbReference type="EMBL" id="JAGSXJ010000001">
    <property type="protein sequence ID" value="KAH6696797.1"/>
    <property type="molecule type" value="Genomic_DNA"/>
</dbReference>
<feature type="region of interest" description="Disordered" evidence="2">
    <location>
        <begin position="358"/>
        <end position="422"/>
    </location>
</feature>
<feature type="compositionally biased region" description="Polar residues" evidence="2">
    <location>
        <begin position="132"/>
        <end position="144"/>
    </location>
</feature>
<keyword evidence="1" id="KW-0539">Nucleus</keyword>
<evidence type="ECO:0000256" key="2">
    <source>
        <dbReference type="SAM" id="MobiDB-lite"/>
    </source>
</evidence>
<dbReference type="InterPro" id="IPR053175">
    <property type="entry name" value="DHMBA_Reg_Transcription_Factor"/>
</dbReference>
<feature type="compositionally biased region" description="Low complexity" evidence="2">
    <location>
        <begin position="173"/>
        <end position="188"/>
    </location>
</feature>
<feature type="region of interest" description="Disordered" evidence="2">
    <location>
        <begin position="173"/>
        <end position="262"/>
    </location>
</feature>
<feature type="compositionally biased region" description="Low complexity" evidence="2">
    <location>
        <begin position="209"/>
        <end position="230"/>
    </location>
</feature>
<dbReference type="PANTHER" id="PTHR38791">
    <property type="entry name" value="ZN(II)2CYS6 TRANSCRIPTION FACTOR (EUROFUNG)-RELATED-RELATED"/>
    <property type="match status" value="1"/>
</dbReference>
<feature type="compositionally biased region" description="Low complexity" evidence="2">
    <location>
        <begin position="248"/>
        <end position="257"/>
    </location>
</feature>
<dbReference type="SUPFAM" id="SSF57701">
    <property type="entry name" value="Zn2/Cys6 DNA-binding domain"/>
    <property type="match status" value="1"/>
</dbReference>
<evidence type="ECO:0000256" key="1">
    <source>
        <dbReference type="ARBA" id="ARBA00023242"/>
    </source>
</evidence>
<dbReference type="GO" id="GO:0008270">
    <property type="term" value="F:zinc ion binding"/>
    <property type="evidence" value="ECO:0007669"/>
    <property type="project" value="InterPro"/>
</dbReference>
<feature type="compositionally biased region" description="Low complexity" evidence="2">
    <location>
        <begin position="11"/>
        <end position="24"/>
    </location>
</feature>
<proteinExistence type="predicted"/>
<dbReference type="Proteomes" id="UP000770015">
    <property type="component" value="Unassembled WGS sequence"/>
</dbReference>
<dbReference type="InterPro" id="IPR001138">
    <property type="entry name" value="Zn2Cys6_DnaBD"/>
</dbReference>
<dbReference type="CDD" id="cd00067">
    <property type="entry name" value="GAL4"/>
    <property type="match status" value="1"/>
</dbReference>
<dbReference type="OrthoDB" id="5375558at2759"/>